<gene>
    <name evidence="8" type="primary">lnrK_2</name>
    <name evidence="8" type="ORF">MP11Mi_24720</name>
</gene>
<dbReference type="Gene3D" id="3.40.50.2300">
    <property type="match status" value="1"/>
</dbReference>
<feature type="modified residue" description="4-aspartylphosphate" evidence="5">
    <location>
        <position position="66"/>
    </location>
</feature>
<organism evidence="8">
    <name type="scientific">Gordonia sp. MP11Mi</name>
    <dbReference type="NCBI Taxonomy" id="3022769"/>
    <lineage>
        <taxon>Bacteria</taxon>
        <taxon>Bacillati</taxon>
        <taxon>Actinomycetota</taxon>
        <taxon>Actinomycetes</taxon>
        <taxon>Mycobacteriales</taxon>
        <taxon>Gordoniaceae</taxon>
        <taxon>Gordonia</taxon>
    </lineage>
</organism>
<dbReference type="InterPro" id="IPR011006">
    <property type="entry name" value="CheY-like_superfamily"/>
</dbReference>
<dbReference type="Pfam" id="PF00196">
    <property type="entry name" value="GerE"/>
    <property type="match status" value="1"/>
</dbReference>
<dbReference type="PROSITE" id="PS50110">
    <property type="entry name" value="RESPONSE_REGULATORY"/>
    <property type="match status" value="1"/>
</dbReference>
<dbReference type="PROSITE" id="PS00622">
    <property type="entry name" value="HTH_LUXR_1"/>
    <property type="match status" value="1"/>
</dbReference>
<dbReference type="SMART" id="SM00421">
    <property type="entry name" value="HTH_LUXR"/>
    <property type="match status" value="1"/>
</dbReference>
<evidence type="ECO:0000259" key="6">
    <source>
        <dbReference type="PROSITE" id="PS50043"/>
    </source>
</evidence>
<feature type="domain" description="HTH luxR-type" evidence="6">
    <location>
        <begin position="155"/>
        <end position="220"/>
    </location>
</feature>
<keyword evidence="1 5" id="KW-0597">Phosphoprotein</keyword>
<evidence type="ECO:0000256" key="5">
    <source>
        <dbReference type="PROSITE-ProRule" id="PRU00169"/>
    </source>
</evidence>
<dbReference type="InterPro" id="IPR000792">
    <property type="entry name" value="Tscrpt_reg_LuxR_C"/>
</dbReference>
<dbReference type="PANTHER" id="PTHR43214">
    <property type="entry name" value="TWO-COMPONENT RESPONSE REGULATOR"/>
    <property type="match status" value="1"/>
</dbReference>
<dbReference type="RefSeq" id="WP_420039197.1">
    <property type="nucleotide sequence ID" value="NZ_CP128986.1"/>
</dbReference>
<evidence type="ECO:0000256" key="4">
    <source>
        <dbReference type="ARBA" id="ARBA00023163"/>
    </source>
</evidence>
<evidence type="ECO:0000256" key="2">
    <source>
        <dbReference type="ARBA" id="ARBA00023015"/>
    </source>
</evidence>
<dbReference type="CDD" id="cd06170">
    <property type="entry name" value="LuxR_C_like"/>
    <property type="match status" value="1"/>
</dbReference>
<name>A0AA97CVW0_9ACTN</name>
<accession>A0AA97CVW0</accession>
<dbReference type="PROSITE" id="PS50043">
    <property type="entry name" value="HTH_LUXR_2"/>
    <property type="match status" value="1"/>
</dbReference>
<keyword evidence="4" id="KW-0804">Transcription</keyword>
<dbReference type="GO" id="GO:0003677">
    <property type="term" value="F:DNA binding"/>
    <property type="evidence" value="ECO:0007669"/>
    <property type="project" value="UniProtKB-KW"/>
</dbReference>
<dbReference type="InterPro" id="IPR058245">
    <property type="entry name" value="NreC/VraR/RcsB-like_REC"/>
</dbReference>
<keyword evidence="3" id="KW-0238">DNA-binding</keyword>
<evidence type="ECO:0000313" key="8">
    <source>
        <dbReference type="EMBL" id="WOC13371.1"/>
    </source>
</evidence>
<dbReference type="SUPFAM" id="SSF46894">
    <property type="entry name" value="C-terminal effector domain of the bipartite response regulators"/>
    <property type="match status" value="1"/>
</dbReference>
<evidence type="ECO:0000256" key="3">
    <source>
        <dbReference type="ARBA" id="ARBA00023125"/>
    </source>
</evidence>
<feature type="domain" description="Response regulatory" evidence="7">
    <location>
        <begin position="15"/>
        <end position="130"/>
    </location>
</feature>
<dbReference type="EMBL" id="CP128986">
    <property type="protein sequence ID" value="WOC13371.1"/>
    <property type="molecule type" value="Genomic_DNA"/>
</dbReference>
<dbReference type="SUPFAM" id="SSF52172">
    <property type="entry name" value="CheY-like"/>
    <property type="match status" value="1"/>
</dbReference>
<dbReference type="GO" id="GO:0000160">
    <property type="term" value="P:phosphorelay signal transduction system"/>
    <property type="evidence" value="ECO:0007669"/>
    <property type="project" value="InterPro"/>
</dbReference>
<dbReference type="InterPro" id="IPR001789">
    <property type="entry name" value="Sig_transdc_resp-reg_receiver"/>
</dbReference>
<sequence length="222" mass="22905">MSEQRRTVSGGRRVRVVLADDHAAVREGLRMVLEASGRISVVGEAADGAAAIRTAAQVHPDVVLMDVRMPQVDGISATETITASTGVRVLVLTTFGIDDYVLGALAAGASGFLLKTASGAELVDGTLRVAAGDAVLDPEVTRVVVDAMRGRSATAGADLSALTERERDVLAGIGAGLSNMQIARRLDIGESTVKTHVSRVLMKLDAPSRVQAAVVAVQAGLV</sequence>
<dbReference type="GO" id="GO:0006355">
    <property type="term" value="P:regulation of DNA-templated transcription"/>
    <property type="evidence" value="ECO:0007669"/>
    <property type="project" value="InterPro"/>
</dbReference>
<dbReference type="InterPro" id="IPR039420">
    <property type="entry name" value="WalR-like"/>
</dbReference>
<dbReference type="SMART" id="SM00448">
    <property type="entry name" value="REC"/>
    <property type="match status" value="1"/>
</dbReference>
<evidence type="ECO:0000256" key="1">
    <source>
        <dbReference type="ARBA" id="ARBA00022553"/>
    </source>
</evidence>
<dbReference type="PANTHER" id="PTHR43214:SF24">
    <property type="entry name" value="TRANSCRIPTIONAL REGULATORY PROTEIN NARL-RELATED"/>
    <property type="match status" value="1"/>
</dbReference>
<dbReference type="AlphaFoldDB" id="A0AA97CVW0"/>
<dbReference type="Pfam" id="PF00072">
    <property type="entry name" value="Response_reg"/>
    <property type="match status" value="1"/>
</dbReference>
<keyword evidence="2" id="KW-0805">Transcription regulation</keyword>
<dbReference type="PRINTS" id="PR00038">
    <property type="entry name" value="HTHLUXR"/>
</dbReference>
<evidence type="ECO:0000259" key="7">
    <source>
        <dbReference type="PROSITE" id="PS50110"/>
    </source>
</evidence>
<dbReference type="CDD" id="cd17535">
    <property type="entry name" value="REC_NarL-like"/>
    <property type="match status" value="1"/>
</dbReference>
<dbReference type="InterPro" id="IPR016032">
    <property type="entry name" value="Sig_transdc_resp-reg_C-effctor"/>
</dbReference>
<proteinExistence type="predicted"/>
<protein>
    <submittedName>
        <fullName evidence="8">Transcriptional regulatory protein LnrK</fullName>
    </submittedName>
</protein>
<reference evidence="8" key="1">
    <citation type="submission" date="2023-06" db="EMBL/GenBank/DDBJ databases">
        <title>Gordonia sp. nov. and Pseudochrobactrum sp. nov., two species isolated from the burying beetle Nicrophorus vespilloides.</title>
        <authorList>
            <person name="Poehlein A."/>
            <person name="Guzman J."/>
            <person name="Daniel R."/>
            <person name="Vilcinskas A."/>
        </authorList>
    </citation>
    <scope>NUCLEOTIDE SEQUENCE</scope>
    <source>
        <strain evidence="8">MP11Mi</strain>
    </source>
</reference>